<name>A0ABU6QJU4_9FABA</name>
<organism evidence="2 3">
    <name type="scientific">Stylosanthes scabra</name>
    <dbReference type="NCBI Taxonomy" id="79078"/>
    <lineage>
        <taxon>Eukaryota</taxon>
        <taxon>Viridiplantae</taxon>
        <taxon>Streptophyta</taxon>
        <taxon>Embryophyta</taxon>
        <taxon>Tracheophyta</taxon>
        <taxon>Spermatophyta</taxon>
        <taxon>Magnoliopsida</taxon>
        <taxon>eudicotyledons</taxon>
        <taxon>Gunneridae</taxon>
        <taxon>Pentapetalae</taxon>
        <taxon>rosids</taxon>
        <taxon>fabids</taxon>
        <taxon>Fabales</taxon>
        <taxon>Fabaceae</taxon>
        <taxon>Papilionoideae</taxon>
        <taxon>50 kb inversion clade</taxon>
        <taxon>dalbergioids sensu lato</taxon>
        <taxon>Dalbergieae</taxon>
        <taxon>Pterocarpus clade</taxon>
        <taxon>Stylosanthes</taxon>
    </lineage>
</organism>
<keyword evidence="3" id="KW-1185">Reference proteome</keyword>
<evidence type="ECO:0000313" key="2">
    <source>
        <dbReference type="EMBL" id="MED6112083.1"/>
    </source>
</evidence>
<dbReference type="Proteomes" id="UP001341840">
    <property type="component" value="Unassembled WGS sequence"/>
</dbReference>
<dbReference type="EMBL" id="JASCZI010000493">
    <property type="protein sequence ID" value="MED6112083.1"/>
    <property type="molecule type" value="Genomic_DNA"/>
</dbReference>
<evidence type="ECO:0000256" key="1">
    <source>
        <dbReference type="SAM" id="Phobius"/>
    </source>
</evidence>
<keyword evidence="1" id="KW-0812">Transmembrane</keyword>
<proteinExistence type="predicted"/>
<accession>A0ABU6QJU4</accession>
<gene>
    <name evidence="2" type="ORF">PIB30_058530</name>
</gene>
<keyword evidence="1" id="KW-1133">Transmembrane helix</keyword>
<protein>
    <submittedName>
        <fullName evidence="2">Uncharacterized protein</fullName>
    </submittedName>
</protein>
<feature type="transmembrane region" description="Helical" evidence="1">
    <location>
        <begin position="169"/>
        <end position="189"/>
    </location>
</feature>
<sequence>MLQPATLHRISAAAAESHFRCRCWFAPPPPSLPVSVPSGAMCSACRYCYTFRLSIRVRCHFVFAVAASDSRYCLAAAISRFRLSCCFAFLVRMQLRVSACADLVGILLCKVRYQIKILLGNSVALHSKGFYKALSPYSMKNLFKLILTQNSQQLGFAVLGIILEKPLMNLWIDFAFLHLMLWTIVLMRFKLARGTWRMMELKAVKKNITMKKVLQQTWIIIVLITELKSLKS</sequence>
<evidence type="ECO:0000313" key="3">
    <source>
        <dbReference type="Proteomes" id="UP001341840"/>
    </source>
</evidence>
<keyword evidence="1" id="KW-0472">Membrane</keyword>
<comment type="caution">
    <text evidence="2">The sequence shown here is derived from an EMBL/GenBank/DDBJ whole genome shotgun (WGS) entry which is preliminary data.</text>
</comment>
<reference evidence="2 3" key="1">
    <citation type="journal article" date="2023" name="Plants (Basel)">
        <title>Bridging the Gap: Combining Genomics and Transcriptomics Approaches to Understand Stylosanthes scabra, an Orphan Legume from the Brazilian Caatinga.</title>
        <authorList>
            <person name="Ferreira-Neto J.R.C."/>
            <person name="da Silva M.D."/>
            <person name="Binneck E."/>
            <person name="de Melo N.F."/>
            <person name="da Silva R.H."/>
            <person name="de Melo A.L.T.M."/>
            <person name="Pandolfi V."/>
            <person name="Bustamante F.O."/>
            <person name="Brasileiro-Vidal A.C."/>
            <person name="Benko-Iseppon A.M."/>
        </authorList>
    </citation>
    <scope>NUCLEOTIDE SEQUENCE [LARGE SCALE GENOMIC DNA]</scope>
    <source>
        <tissue evidence="2">Leaves</tissue>
    </source>
</reference>